<dbReference type="EMBL" id="KY774314">
    <property type="protein sequence ID" value="ART32083.1"/>
    <property type="molecule type" value="Genomic_DNA"/>
</dbReference>
<reference evidence="1" key="1">
    <citation type="submission" date="2017-03" db="EMBL/GenBank/DDBJ databases">
        <title>The mitochondrial genome of the carnivorous plant Utricularia reniformis (Lentibulariaceae): structure, comparative analysis and evolutionary landmarks.</title>
        <authorList>
            <person name="Silva S.R."/>
            <person name="Alvarenga D.O."/>
            <person name="Michael T.P."/>
            <person name="Miranda V.F.O."/>
            <person name="Varani A.M."/>
        </authorList>
    </citation>
    <scope>NUCLEOTIDE SEQUENCE</scope>
</reference>
<organism evidence="1">
    <name type="scientific">Utricularia reniformis</name>
    <dbReference type="NCBI Taxonomy" id="192314"/>
    <lineage>
        <taxon>Eukaryota</taxon>
        <taxon>Viridiplantae</taxon>
        <taxon>Streptophyta</taxon>
        <taxon>Embryophyta</taxon>
        <taxon>Tracheophyta</taxon>
        <taxon>Spermatophyta</taxon>
        <taxon>Magnoliopsida</taxon>
        <taxon>eudicotyledons</taxon>
        <taxon>Gunneridae</taxon>
        <taxon>Pentapetalae</taxon>
        <taxon>asterids</taxon>
        <taxon>lamiids</taxon>
        <taxon>Lamiales</taxon>
        <taxon>Lentibulariaceae</taxon>
        <taxon>Utricularia</taxon>
    </lineage>
</organism>
<dbReference type="AlphaFoldDB" id="A0A1Y0B3W9"/>
<gene>
    <name evidence="1" type="ORF">AEK19_MT1916</name>
</gene>
<proteinExistence type="predicted"/>
<sequence length="42" mass="4614">MLIESTFHRSLLQPWNKNGVNHSGFHSFGSSIIACFDSGYAG</sequence>
<protein>
    <submittedName>
        <fullName evidence="1">Uncharacterized protein</fullName>
    </submittedName>
</protein>
<name>A0A1Y0B3W9_9LAMI</name>
<keyword evidence="1" id="KW-0496">Mitochondrion</keyword>
<accession>A0A1Y0B3W9</accession>
<evidence type="ECO:0000313" key="1">
    <source>
        <dbReference type="EMBL" id="ART32083.1"/>
    </source>
</evidence>
<geneLocation type="mitochondrion" evidence="1"/>